<name>A0ABS0DAR0_9NOCA</name>
<dbReference type="Proteomes" id="UP000707731">
    <property type="component" value="Unassembled WGS sequence"/>
</dbReference>
<comment type="caution">
    <text evidence="1">The sequence shown here is derived from an EMBL/GenBank/DDBJ whole genome shotgun (WGS) entry which is preliminary data.</text>
</comment>
<gene>
    <name evidence="1" type="ORF">IU449_13515</name>
</gene>
<evidence type="ECO:0008006" key="3">
    <source>
        <dbReference type="Google" id="ProtNLM"/>
    </source>
</evidence>
<accession>A0ABS0DAR0</accession>
<organism evidence="1 2">
    <name type="scientific">Nocardia higoensis</name>
    <dbReference type="NCBI Taxonomy" id="228599"/>
    <lineage>
        <taxon>Bacteria</taxon>
        <taxon>Bacillati</taxon>
        <taxon>Actinomycetota</taxon>
        <taxon>Actinomycetes</taxon>
        <taxon>Mycobacteriales</taxon>
        <taxon>Nocardiaceae</taxon>
        <taxon>Nocardia</taxon>
    </lineage>
</organism>
<dbReference type="InterPro" id="IPR022536">
    <property type="entry name" value="EspC"/>
</dbReference>
<dbReference type="Pfam" id="PF10824">
    <property type="entry name" value="T7SS_ESX_EspC"/>
    <property type="match status" value="1"/>
</dbReference>
<protein>
    <recommendedName>
        <fullName evidence="3">Excreted virulence factor EspC (Type VII ESX diderm)</fullName>
    </recommendedName>
</protein>
<keyword evidence="2" id="KW-1185">Reference proteome</keyword>
<dbReference type="RefSeq" id="WP_195002117.1">
    <property type="nucleotide sequence ID" value="NZ_JADLQN010000001.1"/>
</dbReference>
<proteinExistence type="predicted"/>
<sequence length="98" mass="10826">MNVDPVAMRELATSLRWQAGLIEGHQPLAKSTRDGARDGIVNSQTFTRVQEVLEALDRVVRYHASQMRTVADEIDTAATTYEARDNATAKSIEQAGPR</sequence>
<reference evidence="1 2" key="1">
    <citation type="submission" date="2020-10" db="EMBL/GenBank/DDBJ databases">
        <title>Identification of Nocardia species via Next-generation sequencing and recognition of intraspecies genetic diversity.</title>
        <authorList>
            <person name="Li P."/>
            <person name="Li P."/>
            <person name="Lu B."/>
        </authorList>
    </citation>
    <scope>NUCLEOTIDE SEQUENCE [LARGE SCALE GENOMIC DNA]</scope>
    <source>
        <strain evidence="1 2">BJ06-0143</strain>
    </source>
</reference>
<evidence type="ECO:0000313" key="2">
    <source>
        <dbReference type="Proteomes" id="UP000707731"/>
    </source>
</evidence>
<evidence type="ECO:0000313" key="1">
    <source>
        <dbReference type="EMBL" id="MBF6355549.1"/>
    </source>
</evidence>
<dbReference type="EMBL" id="JADLQN010000001">
    <property type="protein sequence ID" value="MBF6355549.1"/>
    <property type="molecule type" value="Genomic_DNA"/>
</dbReference>